<evidence type="ECO:0000313" key="7">
    <source>
        <dbReference type="EMBL" id="CAE0034373.1"/>
    </source>
</evidence>
<evidence type="ECO:0000256" key="4">
    <source>
        <dbReference type="PIRSR" id="PIRSR015582-1"/>
    </source>
</evidence>
<dbReference type="InterPro" id="IPR011206">
    <property type="entry name" value="Citrate_lyase_beta/mcl1/mcl2"/>
</dbReference>
<reference evidence="7" key="1">
    <citation type="submission" date="2021-01" db="EMBL/GenBank/DDBJ databases">
        <authorList>
            <person name="Corre E."/>
            <person name="Pelletier E."/>
            <person name="Niang G."/>
            <person name="Scheremetjew M."/>
            <person name="Finn R."/>
            <person name="Kale V."/>
            <person name="Holt S."/>
            <person name="Cochrane G."/>
            <person name="Meng A."/>
            <person name="Brown T."/>
            <person name="Cohen L."/>
        </authorList>
    </citation>
    <scope>NUCLEOTIDE SEQUENCE</scope>
    <source>
        <strain evidence="7">CCMP 769</strain>
    </source>
</reference>
<dbReference type="GO" id="GO:0003824">
    <property type="term" value="F:catalytic activity"/>
    <property type="evidence" value="ECO:0007669"/>
    <property type="project" value="InterPro"/>
</dbReference>
<protein>
    <recommendedName>
        <fullName evidence="6">HpcH/HpaI aldolase/citrate lyase domain-containing protein</fullName>
    </recommendedName>
</protein>
<evidence type="ECO:0000256" key="2">
    <source>
        <dbReference type="ARBA" id="ARBA00022723"/>
    </source>
</evidence>
<dbReference type="SUPFAM" id="SSF51621">
    <property type="entry name" value="Phosphoenolpyruvate/pyruvate domain"/>
    <property type="match status" value="1"/>
</dbReference>
<evidence type="ECO:0000256" key="1">
    <source>
        <dbReference type="ARBA" id="ARBA00001946"/>
    </source>
</evidence>
<feature type="binding site" evidence="5">
    <location>
        <position position="138"/>
    </location>
    <ligand>
        <name>Mg(2+)</name>
        <dbReference type="ChEBI" id="CHEBI:18420"/>
    </ligand>
</feature>
<keyword evidence="2 5" id="KW-0479">Metal-binding</keyword>
<dbReference type="Pfam" id="PF03328">
    <property type="entry name" value="HpcH_HpaI"/>
    <property type="match status" value="1"/>
</dbReference>
<comment type="cofactor">
    <cofactor evidence="1">
        <name>Mg(2+)</name>
        <dbReference type="ChEBI" id="CHEBI:18420"/>
    </cofactor>
</comment>
<dbReference type="AlphaFoldDB" id="A0A7S3E7X8"/>
<dbReference type="EMBL" id="HBHW01003222">
    <property type="protein sequence ID" value="CAE0034373.1"/>
    <property type="molecule type" value="Transcribed_RNA"/>
</dbReference>
<dbReference type="PANTHER" id="PTHR32308:SF0">
    <property type="entry name" value="HPCH_HPAI ALDOLASE_CITRATE LYASE DOMAIN-CONTAINING PROTEIN"/>
    <property type="match status" value="1"/>
</dbReference>
<dbReference type="InterPro" id="IPR005000">
    <property type="entry name" value="Aldolase/citrate-lyase_domain"/>
</dbReference>
<accession>A0A7S3E7X8</accession>
<dbReference type="PIRSF" id="PIRSF015582">
    <property type="entry name" value="Cit_lyase_B"/>
    <property type="match status" value="1"/>
</dbReference>
<feature type="binding site" evidence="4">
    <location>
        <position position="75"/>
    </location>
    <ligand>
        <name>substrate</name>
    </ligand>
</feature>
<dbReference type="InterPro" id="IPR040442">
    <property type="entry name" value="Pyrv_kinase-like_dom_sf"/>
</dbReference>
<evidence type="ECO:0000259" key="6">
    <source>
        <dbReference type="Pfam" id="PF03328"/>
    </source>
</evidence>
<name>A0A7S3E7X8_9RHOD</name>
<dbReference type="PANTHER" id="PTHR32308">
    <property type="entry name" value="LYASE BETA SUBUNIT, PUTATIVE (AFU_ORTHOLOGUE AFUA_4G13030)-RELATED"/>
    <property type="match status" value="1"/>
</dbReference>
<dbReference type="InterPro" id="IPR015813">
    <property type="entry name" value="Pyrv/PenolPyrv_kinase-like_dom"/>
</dbReference>
<evidence type="ECO:0000256" key="3">
    <source>
        <dbReference type="ARBA" id="ARBA00022842"/>
    </source>
</evidence>
<gene>
    <name evidence="7" type="ORF">RMAR00112_LOCUS2319</name>
</gene>
<organism evidence="7">
    <name type="scientific">Rhodosorus marinus</name>
    <dbReference type="NCBI Taxonomy" id="101924"/>
    <lineage>
        <taxon>Eukaryota</taxon>
        <taxon>Rhodophyta</taxon>
        <taxon>Stylonematophyceae</taxon>
        <taxon>Stylonematales</taxon>
        <taxon>Stylonemataceae</taxon>
        <taxon>Rhodosorus</taxon>
    </lineage>
</organism>
<proteinExistence type="predicted"/>
<dbReference type="GO" id="GO:0000287">
    <property type="term" value="F:magnesium ion binding"/>
    <property type="evidence" value="ECO:0007669"/>
    <property type="project" value="TreeGrafter"/>
</dbReference>
<dbReference type="Gene3D" id="3.20.20.60">
    <property type="entry name" value="Phosphoenolpyruvate-binding domains"/>
    <property type="match status" value="1"/>
</dbReference>
<feature type="binding site" evidence="4">
    <location>
        <position position="138"/>
    </location>
    <ligand>
        <name>substrate</name>
    </ligand>
</feature>
<feature type="binding site" evidence="5">
    <location>
        <position position="165"/>
    </location>
    <ligand>
        <name>Mg(2+)</name>
        <dbReference type="ChEBI" id="CHEBI:18420"/>
    </ligand>
</feature>
<keyword evidence="3 5" id="KW-0460">Magnesium</keyword>
<feature type="domain" description="HpcH/HpaI aldolase/citrate lyase" evidence="6">
    <location>
        <begin position="5"/>
        <end position="233"/>
    </location>
</feature>
<evidence type="ECO:0000256" key="5">
    <source>
        <dbReference type="PIRSR" id="PIRSR015582-2"/>
    </source>
</evidence>
<dbReference type="GO" id="GO:0006107">
    <property type="term" value="P:oxaloacetate metabolic process"/>
    <property type="evidence" value="ECO:0007669"/>
    <property type="project" value="TreeGrafter"/>
</dbReference>
<sequence>MLRLRSLLFSPGNVPKMLSRLETISEADAFVPDLEDSVPKSYHEKAAARVAVGSWLERIGEERLKGNVRSFLVPRVNSLRSGWFEEDVKAVIAPGVDAVTVGKVNDAKDVLEIAHLMTEVERMKGIEPGTVKLVPWLETALGIVNAFQICSAHSRVAGVAFGGEDFKTDMGIGHSNFAAEFLFPRRVISLCARAARIAAFDTPWTVFKDQKGHAKDCEYVSQLGFTGRFCIHPDGVETVNTAFTPSPESVARARGIIKAYEQAESLHRRGSVNFEGESVDFPVYERAKALVEKASRT</sequence>